<name>A0ACB8UXJ2_9EURO</name>
<sequence length="417" mass="48163">MAPKIKNEYDLLLPTLPGEELAGTSQGNDFDRPPETWILDELEKFNVIDVQHPTMPNIEGPIHPIFQQNKWPELIDCPERYFSFQPSLILATKLLEVGLPFLAALIPRLTLDSTKKYIEVIENVQNEQLQHCIGRLNLIAQHTEWKENSIMWPRLGRHGVTVPSNGGIKPDEEVRDDEDIECWEESTQRDISQGLPCRKITVYLASQFGDALVDLREAEPPSMRYSQAAFMCAVTLVHEVAHVVYAADFSNKPWQGEPLVRDEVLPELGTSLVAWLFKGWIPECISIDPSGNEDKLFQYGCCWYKQRRRPRAYPRYNTVHSMPMSYIQALLSKKRWDKVGEHDILTYSTHIRESLLEPPLPFYEGTTARTAKKVSRFRFDRSPALMPYFELWDYHDPDWDSTSAFLSRREDSPSLKL</sequence>
<reference evidence="1" key="1">
    <citation type="journal article" date="2022" name="bioRxiv">
        <title>Population genetic analysis of Ophidiomyces ophidiicola, the causative agent of snake fungal disease, indicates recent introductions to the USA.</title>
        <authorList>
            <person name="Ladner J.T."/>
            <person name="Palmer J.M."/>
            <person name="Ettinger C.L."/>
            <person name="Stajich J.E."/>
            <person name="Farrell T.M."/>
            <person name="Glorioso B.M."/>
            <person name="Lawson B."/>
            <person name="Price S.J."/>
            <person name="Stengle A.G."/>
            <person name="Grear D.A."/>
            <person name="Lorch J.M."/>
        </authorList>
    </citation>
    <scope>NUCLEOTIDE SEQUENCE</scope>
    <source>
        <strain evidence="1">NWHC 24266-5</strain>
    </source>
</reference>
<gene>
    <name evidence="1" type="ORF">LOY88_003814</name>
</gene>
<accession>A0ACB8UXJ2</accession>
<dbReference type="EMBL" id="JALBCA010000052">
    <property type="protein sequence ID" value="KAI2386050.1"/>
    <property type="molecule type" value="Genomic_DNA"/>
</dbReference>
<proteinExistence type="predicted"/>
<protein>
    <submittedName>
        <fullName evidence="1">Uncharacterized protein</fullName>
    </submittedName>
</protein>
<organism evidence="1">
    <name type="scientific">Ophidiomyces ophidiicola</name>
    <dbReference type="NCBI Taxonomy" id="1387563"/>
    <lineage>
        <taxon>Eukaryota</taxon>
        <taxon>Fungi</taxon>
        <taxon>Dikarya</taxon>
        <taxon>Ascomycota</taxon>
        <taxon>Pezizomycotina</taxon>
        <taxon>Eurotiomycetes</taxon>
        <taxon>Eurotiomycetidae</taxon>
        <taxon>Onygenales</taxon>
        <taxon>Onygenaceae</taxon>
        <taxon>Ophidiomyces</taxon>
    </lineage>
</organism>
<comment type="caution">
    <text evidence="1">The sequence shown here is derived from an EMBL/GenBank/DDBJ whole genome shotgun (WGS) entry which is preliminary data.</text>
</comment>
<evidence type="ECO:0000313" key="1">
    <source>
        <dbReference type="EMBL" id="KAI2386050.1"/>
    </source>
</evidence>